<dbReference type="InterPro" id="IPR036770">
    <property type="entry name" value="Ankyrin_rpt-contain_sf"/>
</dbReference>
<dbReference type="InterPro" id="IPR002110">
    <property type="entry name" value="Ankyrin_rpt"/>
</dbReference>
<dbReference type="PROSITE" id="PS50297">
    <property type="entry name" value="ANK_REP_REGION"/>
    <property type="match status" value="1"/>
</dbReference>
<sequence length="230" mass="26360">MSQLRILTLLTILVSCGSLEQYGDLLPLNKVESNEMLLSETEEAEYRYLADLYGLSEEELRIKDDKPKRVVQTEKDWDLEQVNLNEIENTSFVINDYEVTFVEDKFKHERQLVEEAKASEARKSRGIASIPEVSEVHKKRRPASLFAMAKKSTPESIRYIVKKKGLDVNKKNGQGDTPLHIALKNNRFENVRALLRLKADPNIPDASGKSVAQYAQEMELNSILKLINRR</sequence>
<comment type="caution">
    <text evidence="4">The sequence shown here is derived from an EMBL/GenBank/DDBJ whole genome shotgun (WGS) entry which is preliminary data.</text>
</comment>
<dbReference type="SUPFAM" id="SSF48403">
    <property type="entry name" value="Ankyrin repeat"/>
    <property type="match status" value="1"/>
</dbReference>
<organism evidence="4 5">
    <name type="scientific">Halobacteriovorax vibrionivorans</name>
    <dbReference type="NCBI Taxonomy" id="2152716"/>
    <lineage>
        <taxon>Bacteria</taxon>
        <taxon>Pseudomonadati</taxon>
        <taxon>Bdellovibrionota</taxon>
        <taxon>Bacteriovoracia</taxon>
        <taxon>Bacteriovoracales</taxon>
        <taxon>Halobacteriovoraceae</taxon>
        <taxon>Halobacteriovorax</taxon>
    </lineage>
</organism>
<evidence type="ECO:0000256" key="1">
    <source>
        <dbReference type="ARBA" id="ARBA00022737"/>
    </source>
</evidence>
<evidence type="ECO:0000256" key="3">
    <source>
        <dbReference type="PROSITE-ProRule" id="PRU00023"/>
    </source>
</evidence>
<name>A0ABY0IG36_9BACT</name>
<dbReference type="EMBL" id="QDKL01000002">
    <property type="protein sequence ID" value="RZF21898.1"/>
    <property type="molecule type" value="Genomic_DNA"/>
</dbReference>
<dbReference type="PROSITE" id="PS51257">
    <property type="entry name" value="PROKAR_LIPOPROTEIN"/>
    <property type="match status" value="1"/>
</dbReference>
<dbReference type="PROSITE" id="PS50088">
    <property type="entry name" value="ANK_REPEAT"/>
    <property type="match status" value="1"/>
</dbReference>
<accession>A0ABY0IG36</accession>
<dbReference type="PANTHER" id="PTHR24198:SF165">
    <property type="entry name" value="ANKYRIN REPEAT-CONTAINING PROTEIN-RELATED"/>
    <property type="match status" value="1"/>
</dbReference>
<dbReference type="RefSeq" id="WP_115361758.1">
    <property type="nucleotide sequence ID" value="NZ_QDKL01000002.1"/>
</dbReference>
<dbReference type="Proteomes" id="UP000443582">
    <property type="component" value="Unassembled WGS sequence"/>
</dbReference>
<keyword evidence="2 3" id="KW-0040">ANK repeat</keyword>
<reference evidence="5" key="1">
    <citation type="journal article" date="2019" name="Int. J. Syst. Evol. Microbiol.">
        <title>Halobacteriovorax valvorus sp. nov., a novel prokaryotic predator isolated from coastal seawater of China.</title>
        <authorList>
            <person name="Chen M.-X."/>
        </authorList>
    </citation>
    <scope>NUCLEOTIDE SEQUENCE [LARGE SCALE GENOMIC DNA]</scope>
    <source>
        <strain evidence="5">BL9</strain>
    </source>
</reference>
<gene>
    <name evidence="4" type="ORF">DAY19_09415</name>
</gene>
<evidence type="ECO:0000313" key="4">
    <source>
        <dbReference type="EMBL" id="RZF21898.1"/>
    </source>
</evidence>
<dbReference type="Pfam" id="PF13857">
    <property type="entry name" value="Ank_5"/>
    <property type="match status" value="1"/>
</dbReference>
<dbReference type="SMART" id="SM00248">
    <property type="entry name" value="ANK"/>
    <property type="match status" value="1"/>
</dbReference>
<dbReference type="PANTHER" id="PTHR24198">
    <property type="entry name" value="ANKYRIN REPEAT AND PROTEIN KINASE DOMAIN-CONTAINING PROTEIN"/>
    <property type="match status" value="1"/>
</dbReference>
<feature type="repeat" description="ANK" evidence="3">
    <location>
        <begin position="174"/>
        <end position="206"/>
    </location>
</feature>
<keyword evidence="5" id="KW-1185">Reference proteome</keyword>
<dbReference type="Gene3D" id="1.25.40.20">
    <property type="entry name" value="Ankyrin repeat-containing domain"/>
    <property type="match status" value="1"/>
</dbReference>
<evidence type="ECO:0000313" key="5">
    <source>
        <dbReference type="Proteomes" id="UP000443582"/>
    </source>
</evidence>
<keyword evidence="1" id="KW-0677">Repeat</keyword>
<proteinExistence type="predicted"/>
<evidence type="ECO:0000256" key="2">
    <source>
        <dbReference type="ARBA" id="ARBA00023043"/>
    </source>
</evidence>
<protein>
    <submittedName>
        <fullName evidence="4">Ankyrin repeat domain-containing protein</fullName>
    </submittedName>
</protein>